<dbReference type="AlphaFoldDB" id="A0A3M9MGT5"/>
<evidence type="ECO:0000259" key="2">
    <source>
        <dbReference type="Pfam" id="PF21043"/>
    </source>
</evidence>
<evidence type="ECO:0000313" key="4">
    <source>
        <dbReference type="Proteomes" id="UP000271678"/>
    </source>
</evidence>
<dbReference type="Pfam" id="PF18007">
    <property type="entry name" value="Rv3651-like_N"/>
    <property type="match status" value="1"/>
</dbReference>
<evidence type="ECO:0000313" key="3">
    <source>
        <dbReference type="EMBL" id="RNI24770.1"/>
    </source>
</evidence>
<name>A0A3M9MGT5_9MICO</name>
<dbReference type="Pfam" id="PF21043">
    <property type="entry name" value="Rv3651-like_C"/>
    <property type="match status" value="1"/>
</dbReference>
<proteinExistence type="predicted"/>
<reference evidence="3 4" key="1">
    <citation type="submission" date="2018-11" db="EMBL/GenBank/DDBJ databases">
        <title>Draft genome of Simplicispira Flexivirga sp. BO-16.</title>
        <authorList>
            <person name="Im W.T."/>
        </authorList>
    </citation>
    <scope>NUCLEOTIDE SEQUENCE [LARGE SCALE GENOMIC DNA]</scope>
    <source>
        <strain evidence="3 4">BO-16</strain>
    </source>
</reference>
<dbReference type="InterPro" id="IPR048578">
    <property type="entry name" value="Rv3651-like_C"/>
</dbReference>
<feature type="domain" description="Rv3651-like C-terminal" evidence="2">
    <location>
        <begin position="225"/>
        <end position="327"/>
    </location>
</feature>
<keyword evidence="4" id="KW-1185">Reference proteome</keyword>
<feature type="domain" description="Rv3651-like N-terminal" evidence="1">
    <location>
        <begin position="5"/>
        <end position="98"/>
    </location>
</feature>
<comment type="caution">
    <text evidence="3">The sequence shown here is derived from an EMBL/GenBank/DDBJ whole genome shotgun (WGS) entry which is preliminary data.</text>
</comment>
<organism evidence="3 4">
    <name type="scientific">Flexivirga caeni</name>
    <dbReference type="NCBI Taxonomy" id="2294115"/>
    <lineage>
        <taxon>Bacteria</taxon>
        <taxon>Bacillati</taxon>
        <taxon>Actinomycetota</taxon>
        <taxon>Actinomycetes</taxon>
        <taxon>Micrococcales</taxon>
        <taxon>Dermacoccaceae</taxon>
        <taxon>Flexivirga</taxon>
    </lineage>
</organism>
<accession>A0A3M9MGT5</accession>
<dbReference type="EMBL" id="RJJQ01000002">
    <property type="protein sequence ID" value="RNI24770.1"/>
    <property type="molecule type" value="Genomic_DNA"/>
</dbReference>
<gene>
    <name evidence="3" type="ORF">EFY87_03510</name>
</gene>
<evidence type="ECO:0000259" key="1">
    <source>
        <dbReference type="Pfam" id="PF18007"/>
    </source>
</evidence>
<sequence length="334" mass="36679">MAGHEWCLVETFGLKPPTLIGLGSRPRSMVPLDKFFARNRASLTMAQAALDHVTAIAEPYDVTTRNGRRCLAQPLRAYDSRVNGAWLWLGGLEEPEPAVPHDLAGAWYFNLTSFEVAGSDELLDLYHQPKDERRTKRAMAEAFTRLTAGPDASEALAKVVQSKPGSEHQAIWTVVCDDGDRRAAHFSCRALQHQTEDGPQIVMHGITHDIGPADDVPQAPRLAVLERRVLDAVAKPGTHRAIVDVRTGHIIQWVDPPPASIDWAVPGIDIFHPDDAAVVHHLNRLGEDAVTASLRLRGTDVMWASVTVTSQPMLLNNSTTAALWTIDVNSTSRR</sequence>
<dbReference type="InterPro" id="IPR041458">
    <property type="entry name" value="Rv3651-like_N"/>
</dbReference>
<dbReference type="Proteomes" id="UP000271678">
    <property type="component" value="Unassembled WGS sequence"/>
</dbReference>
<protein>
    <submittedName>
        <fullName evidence="3">Uncharacterized protein</fullName>
    </submittedName>
</protein>